<proteinExistence type="predicted"/>
<gene>
    <name evidence="2" type="ORF">PoB_003559600</name>
</gene>
<evidence type="ECO:0000313" key="2">
    <source>
        <dbReference type="EMBL" id="GFO09091.1"/>
    </source>
</evidence>
<name>A0AAV4ARA5_9GAST</name>
<accession>A0AAV4ARA5</accession>
<dbReference type="EMBL" id="BLXT01004061">
    <property type="protein sequence ID" value="GFO09091.1"/>
    <property type="molecule type" value="Genomic_DNA"/>
</dbReference>
<comment type="caution">
    <text evidence="2">The sequence shown here is derived from an EMBL/GenBank/DDBJ whole genome shotgun (WGS) entry which is preliminary data.</text>
</comment>
<dbReference type="Proteomes" id="UP000735302">
    <property type="component" value="Unassembled WGS sequence"/>
</dbReference>
<feature type="region of interest" description="Disordered" evidence="1">
    <location>
        <begin position="1"/>
        <end position="20"/>
    </location>
</feature>
<dbReference type="AlphaFoldDB" id="A0AAV4ARA5"/>
<evidence type="ECO:0000256" key="1">
    <source>
        <dbReference type="SAM" id="MobiDB-lite"/>
    </source>
</evidence>
<keyword evidence="3" id="KW-1185">Reference proteome</keyword>
<sequence>MDGERPRERDRGRKAKGEGKKRVRVEMVVVFYVWPVHNKVISDFQALSQARALVAESEPATEGSLQISRRARYPLCHRCPEDGDYNKTETLRHGRKRE</sequence>
<reference evidence="2 3" key="1">
    <citation type="journal article" date="2021" name="Elife">
        <title>Chloroplast acquisition without the gene transfer in kleptoplastic sea slugs, Plakobranchus ocellatus.</title>
        <authorList>
            <person name="Maeda T."/>
            <person name="Takahashi S."/>
            <person name="Yoshida T."/>
            <person name="Shimamura S."/>
            <person name="Takaki Y."/>
            <person name="Nagai Y."/>
            <person name="Toyoda A."/>
            <person name="Suzuki Y."/>
            <person name="Arimoto A."/>
            <person name="Ishii H."/>
            <person name="Satoh N."/>
            <person name="Nishiyama T."/>
            <person name="Hasebe M."/>
            <person name="Maruyama T."/>
            <person name="Minagawa J."/>
            <person name="Obokata J."/>
            <person name="Shigenobu S."/>
        </authorList>
    </citation>
    <scope>NUCLEOTIDE SEQUENCE [LARGE SCALE GENOMIC DNA]</scope>
</reference>
<evidence type="ECO:0000313" key="3">
    <source>
        <dbReference type="Proteomes" id="UP000735302"/>
    </source>
</evidence>
<organism evidence="2 3">
    <name type="scientific">Plakobranchus ocellatus</name>
    <dbReference type="NCBI Taxonomy" id="259542"/>
    <lineage>
        <taxon>Eukaryota</taxon>
        <taxon>Metazoa</taxon>
        <taxon>Spiralia</taxon>
        <taxon>Lophotrochozoa</taxon>
        <taxon>Mollusca</taxon>
        <taxon>Gastropoda</taxon>
        <taxon>Heterobranchia</taxon>
        <taxon>Euthyneura</taxon>
        <taxon>Panpulmonata</taxon>
        <taxon>Sacoglossa</taxon>
        <taxon>Placobranchoidea</taxon>
        <taxon>Plakobranchidae</taxon>
        <taxon>Plakobranchus</taxon>
    </lineage>
</organism>
<protein>
    <submittedName>
        <fullName evidence="2">Uncharacterized protein</fullName>
    </submittedName>
</protein>